<sequence length="121" mass="13605">MREDESTKNGNDNRWKTTNKRNYNGEVGTSDTKDHLDQEIFIQSSYDKATKTTEMTKEGEIKRPNISEKGLEVVGHTTTQDMEKDVGIKAKAANGIITSNKFGSLEAAEHEDNLVIDKEEK</sequence>
<evidence type="ECO:0000313" key="3">
    <source>
        <dbReference type="Proteomes" id="UP000554482"/>
    </source>
</evidence>
<accession>A0A7J6X4M6</accession>
<comment type="caution">
    <text evidence="2">The sequence shown here is derived from an EMBL/GenBank/DDBJ whole genome shotgun (WGS) entry which is preliminary data.</text>
</comment>
<feature type="compositionally biased region" description="Basic and acidic residues" evidence="1">
    <location>
        <begin position="1"/>
        <end position="15"/>
    </location>
</feature>
<dbReference type="EMBL" id="JABWDY010005133">
    <property type="protein sequence ID" value="KAF5204679.1"/>
    <property type="molecule type" value="Genomic_DNA"/>
</dbReference>
<feature type="region of interest" description="Disordered" evidence="1">
    <location>
        <begin position="1"/>
        <end position="36"/>
    </location>
</feature>
<feature type="region of interest" description="Disordered" evidence="1">
    <location>
        <begin position="50"/>
        <end position="78"/>
    </location>
</feature>
<feature type="compositionally biased region" description="Basic and acidic residues" evidence="1">
    <location>
        <begin position="50"/>
        <end position="71"/>
    </location>
</feature>
<evidence type="ECO:0000256" key="1">
    <source>
        <dbReference type="SAM" id="MobiDB-lite"/>
    </source>
</evidence>
<gene>
    <name evidence="2" type="ORF">FRX31_005733</name>
</gene>
<reference evidence="2 3" key="1">
    <citation type="submission" date="2020-06" db="EMBL/GenBank/DDBJ databases">
        <title>Transcriptomic and genomic resources for Thalictrum thalictroides and T. hernandezii: Facilitating candidate gene discovery in an emerging model plant lineage.</title>
        <authorList>
            <person name="Arias T."/>
            <person name="Riano-Pachon D.M."/>
            <person name="Di Stilio V.S."/>
        </authorList>
    </citation>
    <scope>NUCLEOTIDE SEQUENCE [LARGE SCALE GENOMIC DNA]</scope>
    <source>
        <strain evidence="3">cv. WT478/WT964</strain>
        <tissue evidence="2">Leaves</tissue>
    </source>
</reference>
<dbReference type="Proteomes" id="UP000554482">
    <property type="component" value="Unassembled WGS sequence"/>
</dbReference>
<name>A0A7J6X4M6_THATH</name>
<proteinExistence type="predicted"/>
<organism evidence="2 3">
    <name type="scientific">Thalictrum thalictroides</name>
    <name type="common">Rue-anemone</name>
    <name type="synonym">Anemone thalictroides</name>
    <dbReference type="NCBI Taxonomy" id="46969"/>
    <lineage>
        <taxon>Eukaryota</taxon>
        <taxon>Viridiplantae</taxon>
        <taxon>Streptophyta</taxon>
        <taxon>Embryophyta</taxon>
        <taxon>Tracheophyta</taxon>
        <taxon>Spermatophyta</taxon>
        <taxon>Magnoliopsida</taxon>
        <taxon>Ranunculales</taxon>
        <taxon>Ranunculaceae</taxon>
        <taxon>Thalictroideae</taxon>
        <taxon>Thalictrum</taxon>
    </lineage>
</organism>
<protein>
    <submittedName>
        <fullName evidence="2">Uncharacterized protein</fullName>
    </submittedName>
</protein>
<dbReference type="AlphaFoldDB" id="A0A7J6X4M6"/>
<evidence type="ECO:0000313" key="2">
    <source>
        <dbReference type="EMBL" id="KAF5204679.1"/>
    </source>
</evidence>
<keyword evidence="3" id="KW-1185">Reference proteome</keyword>